<evidence type="ECO:0000313" key="1">
    <source>
        <dbReference type="Proteomes" id="UP000887566"/>
    </source>
</evidence>
<organism evidence="1 2">
    <name type="scientific">Plectus sambesii</name>
    <dbReference type="NCBI Taxonomy" id="2011161"/>
    <lineage>
        <taxon>Eukaryota</taxon>
        <taxon>Metazoa</taxon>
        <taxon>Ecdysozoa</taxon>
        <taxon>Nematoda</taxon>
        <taxon>Chromadorea</taxon>
        <taxon>Plectida</taxon>
        <taxon>Plectina</taxon>
        <taxon>Plectoidea</taxon>
        <taxon>Plectidae</taxon>
        <taxon>Plectus</taxon>
    </lineage>
</organism>
<dbReference type="Proteomes" id="UP000887566">
    <property type="component" value="Unplaced"/>
</dbReference>
<proteinExistence type="predicted"/>
<keyword evidence="1" id="KW-1185">Reference proteome</keyword>
<dbReference type="AlphaFoldDB" id="A0A914VST4"/>
<accession>A0A914VST4</accession>
<protein>
    <submittedName>
        <fullName evidence="2">Uncharacterized protein</fullName>
    </submittedName>
</protein>
<evidence type="ECO:0000313" key="2">
    <source>
        <dbReference type="WBParaSite" id="PSAMB.scaffold23541size424.g38935.t1"/>
    </source>
</evidence>
<sequence>MRRQSPGVRRPTWAGRRCRRAFAGLDALDGGRTRANCTSMVVTRRMSERRLAGWLDGRPAGLLPDRLVIDVSAGGGACRRRRRRRRRPTTTTGRLAIAAGRAVAKLARWTPPSV</sequence>
<reference evidence="2" key="1">
    <citation type="submission" date="2022-11" db="UniProtKB">
        <authorList>
            <consortium name="WormBaseParasite"/>
        </authorList>
    </citation>
    <scope>IDENTIFICATION</scope>
</reference>
<dbReference type="WBParaSite" id="PSAMB.scaffold23541size424.g38935.t1">
    <property type="protein sequence ID" value="PSAMB.scaffold23541size424.g38935.t1"/>
    <property type="gene ID" value="PSAMB.scaffold23541size424.g38935"/>
</dbReference>
<name>A0A914VST4_9BILA</name>